<evidence type="ECO:0000256" key="1">
    <source>
        <dbReference type="ARBA" id="ARBA00004382"/>
    </source>
</evidence>
<dbReference type="GO" id="GO:0003755">
    <property type="term" value="F:peptidyl-prolyl cis-trans isomerase activity"/>
    <property type="evidence" value="ECO:0007669"/>
    <property type="project" value="UniProtKB-KW"/>
</dbReference>
<comment type="similarity">
    <text evidence="8">Belongs to the PpiD chaperone family.</text>
</comment>
<evidence type="ECO:0000256" key="3">
    <source>
        <dbReference type="ARBA" id="ARBA00022519"/>
    </source>
</evidence>
<evidence type="ECO:0000259" key="12">
    <source>
        <dbReference type="PROSITE" id="PS50198"/>
    </source>
</evidence>
<organism evidence="13 14">
    <name type="scientific">Mucilaginibacter gilvus</name>
    <dbReference type="NCBI Taxonomy" id="2305909"/>
    <lineage>
        <taxon>Bacteria</taxon>
        <taxon>Pseudomonadati</taxon>
        <taxon>Bacteroidota</taxon>
        <taxon>Sphingobacteriia</taxon>
        <taxon>Sphingobacteriales</taxon>
        <taxon>Sphingobacteriaceae</taxon>
        <taxon>Mucilaginibacter</taxon>
    </lineage>
</organism>
<feature type="domain" description="PpiC" evidence="12">
    <location>
        <begin position="346"/>
        <end position="444"/>
    </location>
</feature>
<keyword evidence="4" id="KW-0812">Transmembrane</keyword>
<dbReference type="AlphaFoldDB" id="A0A444MK80"/>
<keyword evidence="14" id="KW-1185">Reference proteome</keyword>
<evidence type="ECO:0000256" key="7">
    <source>
        <dbReference type="ARBA" id="ARBA00023186"/>
    </source>
</evidence>
<keyword evidence="7" id="KW-0143">Chaperone</keyword>
<dbReference type="PANTHER" id="PTHR47529">
    <property type="entry name" value="PEPTIDYL-PROLYL CIS-TRANS ISOMERASE D"/>
    <property type="match status" value="1"/>
</dbReference>
<dbReference type="Proteomes" id="UP000286701">
    <property type="component" value="Unassembled WGS sequence"/>
</dbReference>
<evidence type="ECO:0000256" key="6">
    <source>
        <dbReference type="ARBA" id="ARBA00023136"/>
    </source>
</evidence>
<keyword evidence="2" id="KW-1003">Cell membrane</keyword>
<accession>A0A444MK80</accession>
<keyword evidence="11 13" id="KW-0413">Isomerase</keyword>
<keyword evidence="11" id="KW-0697">Rotamase</keyword>
<protein>
    <recommendedName>
        <fullName evidence="9">Periplasmic chaperone PpiD</fullName>
    </recommendedName>
    <alternativeName>
        <fullName evidence="10">Periplasmic folding chaperone</fullName>
    </alternativeName>
</protein>
<evidence type="ECO:0000256" key="2">
    <source>
        <dbReference type="ARBA" id="ARBA00022475"/>
    </source>
</evidence>
<evidence type="ECO:0000256" key="5">
    <source>
        <dbReference type="ARBA" id="ARBA00022989"/>
    </source>
</evidence>
<dbReference type="GO" id="GO:0005886">
    <property type="term" value="C:plasma membrane"/>
    <property type="evidence" value="ECO:0007669"/>
    <property type="project" value="UniProtKB-SubCell"/>
</dbReference>
<evidence type="ECO:0000256" key="11">
    <source>
        <dbReference type="PROSITE-ProRule" id="PRU00278"/>
    </source>
</evidence>
<dbReference type="Pfam" id="PF13623">
    <property type="entry name" value="SurA_N_2"/>
    <property type="match status" value="1"/>
</dbReference>
<sequence>MGIMGYLRDRMGTILAIFIGFALLAFVAGEVIKSGSSIFKDNASEIGEINGSAVSYKEFNDRLDLSTAQFKQQSGQSISPQITSYLQETTWNQFLTDRLLGKEIEKLGITVGDAETQNMVSGANPDPQIARQFTDPQTGQFDRSKLNQFLQYLQSPKADTAQLSSWRTFLTELIKDKKRQKYMALVGTGLYVNTLDAQDDYQAKNKLANFKYTVLDYASIPDSKVTLTDDDYSAYYNEHKSEFKNKQELRSFDYVSFNAAPSKEDSLGIKTQVDKLAADFKASTNDSLFVQINSETKTPITYLKKGQLEPKLDSVMFSAAPGFVYGPYLSGTNYKIAKLISARVEPDSVKARHILLNPATEGGIDKAIAKADSIKKLIIGGKSFADLANSFSTDKAANQKGGDLGTFARGTMIPAFDDIIFAAKKGDIKIFTTQFGVHLVEILNETGSSKVVKVAQVDKLLEATQKTQNEVYNKAQAFLGTLTKDNFEAQAKKAGLVVKKADDVNGTAAVLPGLDNARALIKWAFKAEKGDFSEEVYPIGDQYVIGSLTQIKPIGYLSLDAVKKQIEPAVRVIAKGKQLAEKLQTALNGASSIDQAAQKAGSKVVPVQNVVFANPVIPASGPEYKVIGAIFGAQPNKLSKPIAGAQGVYIYTLDSFVNPAALTNAIREKQTLGQALTQRADGQVLEALKDKANVKDNRAKFL</sequence>
<dbReference type="EMBL" id="SBIW01000008">
    <property type="protein sequence ID" value="RWY49224.1"/>
    <property type="molecule type" value="Genomic_DNA"/>
</dbReference>
<dbReference type="InterPro" id="IPR046357">
    <property type="entry name" value="PPIase_dom_sf"/>
</dbReference>
<gene>
    <name evidence="13" type="ORF">EPL05_17580</name>
</gene>
<keyword evidence="6" id="KW-0472">Membrane</keyword>
<keyword evidence="3" id="KW-0997">Cell inner membrane</keyword>
<reference evidence="13 14" key="1">
    <citation type="submission" date="2019-01" db="EMBL/GenBank/DDBJ databases">
        <title>Mucilaginibacter antarcticum sp. nov., isolated from antarctic soil.</title>
        <authorList>
            <person name="Yan Y.-Q."/>
            <person name="Du Z.-J."/>
        </authorList>
    </citation>
    <scope>NUCLEOTIDE SEQUENCE [LARGE SCALE GENOMIC DNA]</scope>
    <source>
        <strain evidence="13 14">F01003</strain>
    </source>
</reference>
<dbReference type="InterPro" id="IPR052029">
    <property type="entry name" value="PpiD_chaperone"/>
</dbReference>
<comment type="caution">
    <text evidence="13">The sequence shown here is derived from an EMBL/GenBank/DDBJ whole genome shotgun (WGS) entry which is preliminary data.</text>
</comment>
<dbReference type="InterPro" id="IPR000297">
    <property type="entry name" value="PPIase_PpiC"/>
</dbReference>
<proteinExistence type="inferred from homology"/>
<comment type="subcellular location">
    <subcellularLocation>
        <location evidence="1">Cell inner membrane</location>
        <topology evidence="1">Single-pass type II membrane protein</topology>
        <orientation evidence="1">Periplasmic side</orientation>
    </subcellularLocation>
</comment>
<evidence type="ECO:0000256" key="9">
    <source>
        <dbReference type="ARBA" id="ARBA00040743"/>
    </source>
</evidence>
<evidence type="ECO:0000256" key="4">
    <source>
        <dbReference type="ARBA" id="ARBA00022692"/>
    </source>
</evidence>
<keyword evidence="5" id="KW-1133">Transmembrane helix</keyword>
<dbReference type="SUPFAM" id="SSF109998">
    <property type="entry name" value="Triger factor/SurA peptide-binding domain-like"/>
    <property type="match status" value="1"/>
</dbReference>
<dbReference type="SUPFAM" id="SSF54534">
    <property type="entry name" value="FKBP-like"/>
    <property type="match status" value="1"/>
</dbReference>
<dbReference type="Gene3D" id="3.10.50.40">
    <property type="match status" value="1"/>
</dbReference>
<dbReference type="PANTHER" id="PTHR47529:SF1">
    <property type="entry name" value="PERIPLASMIC CHAPERONE PPID"/>
    <property type="match status" value="1"/>
</dbReference>
<evidence type="ECO:0000256" key="10">
    <source>
        <dbReference type="ARBA" id="ARBA00042775"/>
    </source>
</evidence>
<dbReference type="Pfam" id="PF13616">
    <property type="entry name" value="Rotamase_3"/>
    <property type="match status" value="1"/>
</dbReference>
<dbReference type="PROSITE" id="PS50198">
    <property type="entry name" value="PPIC_PPIASE_2"/>
    <property type="match status" value="1"/>
</dbReference>
<evidence type="ECO:0000256" key="8">
    <source>
        <dbReference type="ARBA" id="ARBA00038408"/>
    </source>
</evidence>
<evidence type="ECO:0000313" key="13">
    <source>
        <dbReference type="EMBL" id="RWY49224.1"/>
    </source>
</evidence>
<evidence type="ECO:0000313" key="14">
    <source>
        <dbReference type="Proteomes" id="UP000286701"/>
    </source>
</evidence>
<dbReference type="RefSeq" id="WP_128535296.1">
    <property type="nucleotide sequence ID" value="NZ_SBIW01000008.1"/>
</dbReference>
<dbReference type="OrthoDB" id="9812372at2"/>
<name>A0A444MK80_9SPHI</name>
<dbReference type="InterPro" id="IPR027304">
    <property type="entry name" value="Trigger_fact/SurA_dom_sf"/>
</dbReference>